<dbReference type="SUPFAM" id="SSF53335">
    <property type="entry name" value="S-adenosyl-L-methionine-dependent methyltransferases"/>
    <property type="match status" value="1"/>
</dbReference>
<dbReference type="Pfam" id="PF05175">
    <property type="entry name" value="MTS"/>
    <property type="match status" value="1"/>
</dbReference>
<gene>
    <name evidence="2" type="primary">yabB</name>
    <name evidence="2" type="ordered locus">LSA_08340</name>
</gene>
<dbReference type="RefSeq" id="WP_014082098.1">
    <property type="nucleotide sequence ID" value="NC_015978.1"/>
</dbReference>
<dbReference type="eggNOG" id="COG4123">
    <property type="taxonomic scope" value="Bacteria"/>
</dbReference>
<keyword evidence="3" id="KW-1185">Reference proteome</keyword>
<dbReference type="InterPro" id="IPR007848">
    <property type="entry name" value="Small_mtfrase_dom"/>
</dbReference>
<protein>
    <submittedName>
        <fullName evidence="2">Uncharacterized protein yabB</fullName>
    </submittedName>
</protein>
<dbReference type="GO" id="GO:0008168">
    <property type="term" value="F:methyltransferase activity"/>
    <property type="evidence" value="ECO:0007669"/>
    <property type="project" value="InterPro"/>
</dbReference>
<dbReference type="AlphaFoldDB" id="G2KUD1"/>
<dbReference type="InterPro" id="IPR029063">
    <property type="entry name" value="SAM-dependent_MTases_sf"/>
</dbReference>
<dbReference type="PANTHER" id="PTHR47739">
    <property type="entry name" value="TRNA1(VAL) (ADENINE(37)-N6)-METHYLTRANSFERASE"/>
    <property type="match status" value="1"/>
</dbReference>
<dbReference type="HOGENOM" id="CLU_061983_3_0_9"/>
<dbReference type="InterPro" id="IPR050210">
    <property type="entry name" value="tRNA_Adenine-N(6)_MTase"/>
</dbReference>
<proteinExistence type="predicted"/>
<dbReference type="STRING" id="714313.LSA_08340"/>
<dbReference type="Gene3D" id="3.40.50.150">
    <property type="entry name" value="Vaccinia Virus protein VP39"/>
    <property type="match status" value="1"/>
</dbReference>
<dbReference type="PANTHER" id="PTHR47739:SF1">
    <property type="entry name" value="TRNA1(VAL) (ADENINE(37)-N6)-METHYLTRANSFERASE"/>
    <property type="match status" value="1"/>
</dbReference>
<dbReference type="EMBL" id="CP002461">
    <property type="protein sequence ID" value="AEN99240.1"/>
    <property type="molecule type" value="Genomic_DNA"/>
</dbReference>
<accession>G2KUD1</accession>
<dbReference type="KEGG" id="lsn:LSA_08340"/>
<reference evidence="2 3" key="1">
    <citation type="journal article" date="2011" name="Microb. Cell Fact.">
        <title>Genomic analysis reveals Lactobacillus sanfranciscensis as stable element in traditional sourdoughs.</title>
        <authorList>
            <person name="Vogel R.F."/>
            <person name="Pavlovic M."/>
            <person name="Ehrmann M.A."/>
            <person name="Wiezer A."/>
            <person name="Liesegang H."/>
            <person name="Offschanka S."/>
            <person name="Voget S."/>
            <person name="Angelov A."/>
            <person name="Bocker G."/>
            <person name="Liebl W."/>
        </authorList>
    </citation>
    <scope>NUCLEOTIDE SEQUENCE [LARGE SCALE GENOMIC DNA]</scope>
    <source>
        <strain evidence="2 3">TMW 1.1304</strain>
    </source>
</reference>
<evidence type="ECO:0000259" key="1">
    <source>
        <dbReference type="Pfam" id="PF05175"/>
    </source>
</evidence>
<organism evidence="2 3">
    <name type="scientific">Fructilactobacillus sanfranciscensis (strain TMW 1.1304)</name>
    <name type="common">Lactobacillus sanfranciscensis</name>
    <dbReference type="NCBI Taxonomy" id="714313"/>
    <lineage>
        <taxon>Bacteria</taxon>
        <taxon>Bacillati</taxon>
        <taxon>Bacillota</taxon>
        <taxon>Bacilli</taxon>
        <taxon>Lactobacillales</taxon>
        <taxon>Lactobacillaceae</taxon>
        <taxon>Fructilactobacillus</taxon>
    </lineage>
</organism>
<feature type="domain" description="Methyltransferase small" evidence="1">
    <location>
        <begin position="22"/>
        <end position="159"/>
    </location>
</feature>
<evidence type="ECO:0000313" key="3">
    <source>
        <dbReference type="Proteomes" id="UP000001285"/>
    </source>
</evidence>
<dbReference type="CDD" id="cd02440">
    <property type="entry name" value="AdoMet_MTases"/>
    <property type="match status" value="1"/>
</dbReference>
<dbReference type="GeneID" id="93160716"/>
<sequence length="251" mass="28624">MDQTIELKQGERIDQLYSSDIKIIQNAEVFSFSLDAVMLADFAQVKQSYKTKIVDLCAGNGAVGLFISKKTHGKIAEVEIQPKLSDMAKRSVTLNNLEKHISVYNIDLKNSLDYFKKESIDHVTVNPPYFANEKESSKNPNPYLAIARHEIKTNLEIVIKTSSDLLKNNGKMYMVHRPDRLLDILNEMQKYRLAPKEIQFVYPKVGRDANMILISGIKDGKLNGLKIKPPIVVYDENDNYTEPVRKMLYGK</sequence>
<dbReference type="Proteomes" id="UP000001285">
    <property type="component" value="Chromosome"/>
</dbReference>
<evidence type="ECO:0000313" key="2">
    <source>
        <dbReference type="EMBL" id="AEN99240.1"/>
    </source>
</evidence>
<name>G2KUD1_FRUST</name>